<comment type="caution">
    <text evidence="1">The sequence shown here is derived from an EMBL/GenBank/DDBJ whole genome shotgun (WGS) entry which is preliminary data.</text>
</comment>
<gene>
    <name evidence="1" type="ORF">CEX98_22610</name>
</gene>
<dbReference type="InterPro" id="IPR036388">
    <property type="entry name" value="WH-like_DNA-bd_sf"/>
</dbReference>
<dbReference type="RefSeq" id="WP_099644182.1">
    <property type="nucleotide sequence ID" value="NZ_NKHF01000208.1"/>
</dbReference>
<reference evidence="2" key="1">
    <citation type="journal article" date="2019" name="Genome Announc.">
        <title>Draft Genome Sequence of Pseudoalteromonas piscicida Strain 36Y ROTHPW, an Hypersaline Seawater Isolate from the South Coast of Sonora, Mexico.</title>
        <authorList>
            <person name="Sanchez-Diaz R."/>
            <person name="Molina-Garza Z.J."/>
            <person name="Cruz-Suarez L.E."/>
            <person name="Selvin J."/>
            <person name="Kiran G.S."/>
            <person name="Ibarra-Gamez J.C."/>
            <person name="Gomez-Gil B."/>
            <person name="Galaviz-Silva L."/>
        </authorList>
    </citation>
    <scope>NUCLEOTIDE SEQUENCE [LARGE SCALE GENOMIC DNA]</scope>
    <source>
        <strain evidence="2">36Y_RITHPW</strain>
    </source>
</reference>
<dbReference type="AlphaFoldDB" id="A0A2A5JJ83"/>
<evidence type="ECO:0000313" key="1">
    <source>
        <dbReference type="EMBL" id="PCK29523.1"/>
    </source>
</evidence>
<accession>A0A2A5JJ83</accession>
<evidence type="ECO:0000313" key="2">
    <source>
        <dbReference type="Proteomes" id="UP000228621"/>
    </source>
</evidence>
<dbReference type="SUPFAM" id="SSF46785">
    <property type="entry name" value="Winged helix' DNA-binding domain"/>
    <property type="match status" value="1"/>
</dbReference>
<dbReference type="OrthoDB" id="7064486at2"/>
<organism evidence="1 2">
    <name type="scientific">Pseudoalteromonas piscicida</name>
    <dbReference type="NCBI Taxonomy" id="43662"/>
    <lineage>
        <taxon>Bacteria</taxon>
        <taxon>Pseudomonadati</taxon>
        <taxon>Pseudomonadota</taxon>
        <taxon>Gammaproteobacteria</taxon>
        <taxon>Alteromonadales</taxon>
        <taxon>Pseudoalteromonadaceae</taxon>
        <taxon>Pseudoalteromonas</taxon>
    </lineage>
</organism>
<dbReference type="EMBL" id="NKHF01000208">
    <property type="protein sequence ID" value="PCK29523.1"/>
    <property type="molecule type" value="Genomic_DNA"/>
</dbReference>
<dbReference type="Gene3D" id="1.10.10.10">
    <property type="entry name" value="Winged helix-like DNA-binding domain superfamily/Winged helix DNA-binding domain"/>
    <property type="match status" value="1"/>
</dbReference>
<dbReference type="Proteomes" id="UP000228621">
    <property type="component" value="Unassembled WGS sequence"/>
</dbReference>
<sequence length="103" mass="11756">MSNERYLSPQVLRVLAAVELMAGKELDGVEPKQLAQELDTSPADVTRILANLAHAGWAERLPGNEKRWRLHKKPVQLSNTVDHNIKNVLRNLQQEYSNYSILR</sequence>
<dbReference type="InterPro" id="IPR036390">
    <property type="entry name" value="WH_DNA-bd_sf"/>
</dbReference>
<proteinExistence type="predicted"/>
<name>A0A2A5JJ83_PSEO7</name>
<protein>
    <submittedName>
        <fullName evidence="1">Uncharacterized protein</fullName>
    </submittedName>
</protein>
<keyword evidence="2" id="KW-1185">Reference proteome</keyword>